<organism evidence="2 3">
    <name type="scientific">Rhizoctonia solani AG-3 Rhs1AP</name>
    <dbReference type="NCBI Taxonomy" id="1086054"/>
    <lineage>
        <taxon>Eukaryota</taxon>
        <taxon>Fungi</taxon>
        <taxon>Dikarya</taxon>
        <taxon>Basidiomycota</taxon>
        <taxon>Agaricomycotina</taxon>
        <taxon>Agaricomycetes</taxon>
        <taxon>Cantharellales</taxon>
        <taxon>Ceratobasidiaceae</taxon>
        <taxon>Rhizoctonia</taxon>
    </lineage>
</organism>
<name>X8IYP4_9AGAM</name>
<dbReference type="Proteomes" id="UP000030108">
    <property type="component" value="Unassembled WGS sequence"/>
</dbReference>
<comment type="caution">
    <text evidence="2">The sequence shown here is derived from an EMBL/GenBank/DDBJ whole genome shotgun (WGS) entry which is preliminary data.</text>
</comment>
<dbReference type="OrthoDB" id="39175at2759"/>
<keyword evidence="2" id="KW-0378">Hydrolase</keyword>
<dbReference type="EMBL" id="JATN01000322">
    <property type="protein sequence ID" value="EUC55233.1"/>
    <property type="molecule type" value="Genomic_DNA"/>
</dbReference>
<evidence type="ECO:0000256" key="1">
    <source>
        <dbReference type="SAM" id="MobiDB-lite"/>
    </source>
</evidence>
<protein>
    <submittedName>
        <fullName evidence="2">Glycoside hydrolase family 95 protein, putative</fullName>
    </submittedName>
</protein>
<evidence type="ECO:0000313" key="2">
    <source>
        <dbReference type="EMBL" id="EUC55233.1"/>
    </source>
</evidence>
<sequence length="292" mass="32286">MKCIYEDGANICQRCKQKGKSESCVVECRRRGPALNKRELLMREIASRDQLIDSLLRQIHNPGMCTPINWPPTVPVPQQPTNTDRPLDQDVVAWIESTRQYRPPTLTGSIDARNNQGHTHLVSEPITSSTNVHPDDNAVSFGDNDSKVKDKGVSRLLMPAELRQDSAEIDDQLHLIDGTTAVGPIAKLSLGLDQRGSDAGMTGDAKEENEWVQVGNLTSFQTGSSANPEWRPVISERQMSPEILTGGIIKPNEVVKVLFEELHVSGSKHENESARDGDGSCDGWVWVADDWE</sequence>
<dbReference type="AlphaFoldDB" id="X8IYP4"/>
<reference evidence="3" key="1">
    <citation type="journal article" date="2014" name="Genome Announc.">
        <title>Draft genome sequence of the plant-pathogenic soil fungus Rhizoctonia solani anastomosis group 3 strain Rhs1AP.</title>
        <authorList>
            <person name="Cubeta M.A."/>
            <person name="Thomas E."/>
            <person name="Dean R.A."/>
            <person name="Jabaji S."/>
            <person name="Neate S.M."/>
            <person name="Tavantzis S."/>
            <person name="Toda T."/>
            <person name="Vilgalys R."/>
            <person name="Bharathan N."/>
            <person name="Fedorova-Abrams N."/>
            <person name="Pakala S.B."/>
            <person name="Pakala S.M."/>
            <person name="Zafar N."/>
            <person name="Joardar V."/>
            <person name="Losada L."/>
            <person name="Nierman W.C."/>
        </authorList>
    </citation>
    <scope>NUCLEOTIDE SEQUENCE [LARGE SCALE GENOMIC DNA]</scope>
    <source>
        <strain evidence="3">AG-3</strain>
    </source>
</reference>
<proteinExistence type="predicted"/>
<accession>X8IYP4</accession>
<gene>
    <name evidence="2" type="ORF">RSOL_103470</name>
</gene>
<dbReference type="GO" id="GO:0016787">
    <property type="term" value="F:hydrolase activity"/>
    <property type="evidence" value="ECO:0007669"/>
    <property type="project" value="UniProtKB-KW"/>
</dbReference>
<evidence type="ECO:0000313" key="3">
    <source>
        <dbReference type="Proteomes" id="UP000030108"/>
    </source>
</evidence>
<feature type="region of interest" description="Disordered" evidence="1">
    <location>
        <begin position="125"/>
        <end position="146"/>
    </location>
</feature>